<reference evidence="1 2" key="1">
    <citation type="submission" date="2015-06" db="EMBL/GenBank/DDBJ databases">
        <title>Improved classification and identification of acetic acid bacteria using matrix-assisted laser desorption/ionization time-of-flight mass spectrometry; Gluconobacter nephelii and Gluconobacter uchimurae are later heterotypic synonyms of Gluconobacter japonicus and Gluconobacter oxydans, respectively.</title>
        <authorList>
            <person name="Li L."/>
            <person name="Cleenwerck I."/>
            <person name="De Vuyst L."/>
            <person name="Vandamme P."/>
        </authorList>
    </citation>
    <scope>NUCLEOTIDE SEQUENCE [LARGE SCALE GENOMIC DNA]</scope>
    <source>
        <strain evidence="1 2">LMG 1768</strain>
    </source>
</reference>
<dbReference type="OrthoDB" id="7277459at2"/>
<evidence type="ECO:0000313" key="2">
    <source>
        <dbReference type="Proteomes" id="UP000075636"/>
    </source>
</evidence>
<evidence type="ECO:0000313" key="1">
    <source>
        <dbReference type="EMBL" id="KXV47388.1"/>
    </source>
</evidence>
<dbReference type="Proteomes" id="UP000075636">
    <property type="component" value="Unassembled WGS sequence"/>
</dbReference>
<dbReference type="RefSeq" id="WP_062108524.1">
    <property type="nucleotide sequence ID" value="NZ_LHZR01000109.1"/>
</dbReference>
<dbReference type="EMBL" id="LHZR01000109">
    <property type="protein sequence ID" value="KXV47388.1"/>
    <property type="molecule type" value="Genomic_DNA"/>
</dbReference>
<comment type="caution">
    <text evidence="1">The sequence shown here is derived from an EMBL/GenBank/DDBJ whole genome shotgun (WGS) entry which is preliminary data.</text>
</comment>
<protein>
    <submittedName>
        <fullName evidence="1">Uncharacterized protein</fullName>
    </submittedName>
</protein>
<sequence length="96" mass="10960">MSFQSTRGHHLRSALDTVQCFFPKIFRSYHRSRSLARIAALPTEAFLAQADRYDEAARFCDVQPAGNPLAVLFRDLADRWRCRAPSRQIAHDRGAV</sequence>
<dbReference type="AlphaFoldDB" id="A0A149THY1"/>
<organism evidence="1 2">
    <name type="scientific">Gluconobacter albidus</name>
    <dbReference type="NCBI Taxonomy" id="318683"/>
    <lineage>
        <taxon>Bacteria</taxon>
        <taxon>Pseudomonadati</taxon>
        <taxon>Pseudomonadota</taxon>
        <taxon>Alphaproteobacteria</taxon>
        <taxon>Acetobacterales</taxon>
        <taxon>Acetobacteraceae</taxon>
        <taxon>Gluconobacter</taxon>
    </lineage>
</organism>
<accession>A0A149THY1</accession>
<dbReference type="PATRIC" id="fig|318683.6.peg.1301"/>
<gene>
    <name evidence="1" type="ORF">AD945_10060</name>
</gene>
<proteinExistence type="predicted"/>
<name>A0A149THY1_9PROT</name>